<dbReference type="InterPro" id="IPR005786">
    <property type="entry name" value="B_amino_transII"/>
</dbReference>
<dbReference type="InterPro" id="IPR043131">
    <property type="entry name" value="BCAT-like_N"/>
</dbReference>
<dbReference type="PANTHER" id="PTHR11825:SF44">
    <property type="entry name" value="BRANCHED-CHAIN-AMINO-ACID AMINOTRANSFERASE"/>
    <property type="match status" value="1"/>
</dbReference>
<dbReference type="RefSeq" id="WP_120955037.1">
    <property type="nucleotide sequence ID" value="NZ_RBIR01000009.1"/>
</dbReference>
<keyword evidence="9 16" id="KW-0663">Pyridoxal phosphate</keyword>
<evidence type="ECO:0000256" key="15">
    <source>
        <dbReference type="RuleBase" id="RU004106"/>
    </source>
</evidence>
<dbReference type="GO" id="GO:0052654">
    <property type="term" value="F:L-leucine-2-oxoglutarate transaminase activity"/>
    <property type="evidence" value="ECO:0007669"/>
    <property type="project" value="RHEA"/>
</dbReference>
<keyword evidence="6 17" id="KW-0032">Aminotransferase</keyword>
<evidence type="ECO:0000256" key="11">
    <source>
        <dbReference type="ARBA" id="ARBA00048212"/>
    </source>
</evidence>
<comment type="catalytic activity">
    <reaction evidence="13 17">
        <text>L-leucine + 2-oxoglutarate = 4-methyl-2-oxopentanoate + L-glutamate</text>
        <dbReference type="Rhea" id="RHEA:18321"/>
        <dbReference type="ChEBI" id="CHEBI:16810"/>
        <dbReference type="ChEBI" id="CHEBI:17865"/>
        <dbReference type="ChEBI" id="CHEBI:29985"/>
        <dbReference type="ChEBI" id="CHEBI:57427"/>
        <dbReference type="EC" id="2.6.1.42"/>
    </reaction>
</comment>
<accession>A0A495EB49</accession>
<evidence type="ECO:0000256" key="7">
    <source>
        <dbReference type="ARBA" id="ARBA00022605"/>
    </source>
</evidence>
<evidence type="ECO:0000256" key="16">
    <source>
        <dbReference type="RuleBase" id="RU004516"/>
    </source>
</evidence>
<evidence type="ECO:0000256" key="3">
    <source>
        <dbReference type="ARBA" id="ARBA00004931"/>
    </source>
</evidence>
<dbReference type="GO" id="GO:0052655">
    <property type="term" value="F:L-valine-2-oxoglutarate transaminase activity"/>
    <property type="evidence" value="ECO:0007669"/>
    <property type="project" value="RHEA"/>
</dbReference>
<evidence type="ECO:0000256" key="4">
    <source>
        <dbReference type="ARBA" id="ARBA00005072"/>
    </source>
</evidence>
<dbReference type="CDD" id="cd01557">
    <property type="entry name" value="BCAT_beta_family"/>
    <property type="match status" value="1"/>
</dbReference>
<evidence type="ECO:0000256" key="6">
    <source>
        <dbReference type="ARBA" id="ARBA00022576"/>
    </source>
</evidence>
<dbReference type="Gene3D" id="3.30.470.10">
    <property type="match status" value="1"/>
</dbReference>
<dbReference type="PANTHER" id="PTHR11825">
    <property type="entry name" value="SUBGROUP IIII AMINOTRANSFERASE"/>
    <property type="match status" value="1"/>
</dbReference>
<dbReference type="InterPro" id="IPR033939">
    <property type="entry name" value="BCAT_family"/>
</dbReference>
<comment type="catalytic activity">
    <reaction evidence="11 17">
        <text>L-valine + 2-oxoglutarate = 3-methyl-2-oxobutanoate + L-glutamate</text>
        <dbReference type="Rhea" id="RHEA:24813"/>
        <dbReference type="ChEBI" id="CHEBI:11851"/>
        <dbReference type="ChEBI" id="CHEBI:16810"/>
        <dbReference type="ChEBI" id="CHEBI:29985"/>
        <dbReference type="ChEBI" id="CHEBI:57762"/>
        <dbReference type="EC" id="2.6.1.42"/>
    </reaction>
</comment>
<evidence type="ECO:0000256" key="13">
    <source>
        <dbReference type="ARBA" id="ARBA00049229"/>
    </source>
</evidence>
<gene>
    <name evidence="18" type="ORF">C8D78_3434</name>
</gene>
<dbReference type="PROSITE" id="PS00770">
    <property type="entry name" value="AA_TRANSFER_CLASS_4"/>
    <property type="match status" value="1"/>
</dbReference>
<evidence type="ECO:0000256" key="2">
    <source>
        <dbReference type="ARBA" id="ARBA00004824"/>
    </source>
</evidence>
<evidence type="ECO:0000256" key="14">
    <source>
        <dbReference type="PIRSR" id="PIRSR006468-1"/>
    </source>
</evidence>
<keyword evidence="8 17" id="KW-0808">Transferase</keyword>
<dbReference type="PIRSF" id="PIRSF006468">
    <property type="entry name" value="BCAT1"/>
    <property type="match status" value="1"/>
</dbReference>
<dbReference type="OrthoDB" id="9804984at2"/>
<feature type="modified residue" description="N6-(pyridoxal phosphate)lysine" evidence="14">
    <location>
        <position position="207"/>
    </location>
</feature>
<dbReference type="UniPathway" id="UPA00047">
    <property type="reaction ID" value="UER00058"/>
</dbReference>
<evidence type="ECO:0000256" key="12">
    <source>
        <dbReference type="ARBA" id="ARBA00048798"/>
    </source>
</evidence>
<dbReference type="GO" id="GO:0009099">
    <property type="term" value="P:L-valine biosynthetic process"/>
    <property type="evidence" value="ECO:0007669"/>
    <property type="project" value="UniProtKB-UniPathway"/>
</dbReference>
<dbReference type="EMBL" id="RBIR01000009">
    <property type="protein sequence ID" value="RKR13773.1"/>
    <property type="molecule type" value="Genomic_DNA"/>
</dbReference>
<evidence type="ECO:0000313" key="19">
    <source>
        <dbReference type="Proteomes" id="UP000276055"/>
    </source>
</evidence>
<proteinExistence type="inferred from homology"/>
<comment type="pathway">
    <text evidence="4">Amino-acid biosynthesis; L-leucine biosynthesis; L-leucine from 3-methyl-2-oxobutanoate: step 4/4.</text>
</comment>
<dbReference type="InterPro" id="IPR043132">
    <property type="entry name" value="BCAT-like_C"/>
</dbReference>
<dbReference type="GO" id="GO:0052656">
    <property type="term" value="F:L-isoleucine-2-oxoglutarate transaminase activity"/>
    <property type="evidence" value="ECO:0007669"/>
    <property type="project" value="RHEA"/>
</dbReference>
<sequence>MPAAAPVKSFQPRIELNPAPVGVDRRAEILKEPGFGRYFTDHMVLIDWDPENGWHDERVVPYGPLSLDPATAALHYAQEIFEGLKAYRHEDGSIKVFRPEQNAARFQRSAARLMLPELPIQWFLGSLDALLNVDEAWVPAGGEKALYLRPFMFASESFLGVRAARKVTYAVIASPVGGYFEGGTKPLAVWVAEEYSRAAPGGTGAAKCGGNYAGALLPLSEAAKHGCEQVVFLDAKERRLVEELGGMNLYFVFDDGQIVTPASDSILDGIIKNSLHEVAADLGYTVTERPFGIDEWTQGVASGRITEVFACGTAAVITPVGRLVWREGEVNSAPTGEAGPVTPTLRRALVDLQYGRAEDPRGWMRRINHS</sequence>
<evidence type="ECO:0000313" key="18">
    <source>
        <dbReference type="EMBL" id="RKR13773.1"/>
    </source>
</evidence>
<dbReference type="Proteomes" id="UP000276055">
    <property type="component" value="Unassembled WGS sequence"/>
</dbReference>
<dbReference type="UniPathway" id="UPA00048">
    <property type="reaction ID" value="UER00073"/>
</dbReference>
<comment type="caution">
    <text evidence="18">The sequence shown here is derived from an EMBL/GenBank/DDBJ whole genome shotgun (WGS) entry which is preliminary data.</text>
</comment>
<evidence type="ECO:0000256" key="10">
    <source>
        <dbReference type="ARBA" id="ARBA00023304"/>
    </source>
</evidence>
<comment type="pathway">
    <text evidence="3">Amino-acid biosynthesis; L-valine biosynthesis; L-valine from pyruvate: step 4/4.</text>
</comment>
<dbReference type="NCBIfam" id="TIGR01123">
    <property type="entry name" value="ilvE_II"/>
    <property type="match status" value="1"/>
</dbReference>
<evidence type="ECO:0000256" key="5">
    <source>
        <dbReference type="ARBA" id="ARBA00009320"/>
    </source>
</evidence>
<dbReference type="NCBIfam" id="NF009897">
    <property type="entry name" value="PRK13357.1"/>
    <property type="match status" value="1"/>
</dbReference>
<evidence type="ECO:0000256" key="9">
    <source>
        <dbReference type="ARBA" id="ARBA00022898"/>
    </source>
</evidence>
<reference evidence="18 19" key="1">
    <citation type="submission" date="2018-10" db="EMBL/GenBank/DDBJ databases">
        <title>Genomic Encyclopedia of Type Strains, Phase IV (KMG-IV): sequencing the most valuable type-strain genomes for metagenomic binning, comparative biology and taxonomic classification.</title>
        <authorList>
            <person name="Goeker M."/>
        </authorList>
    </citation>
    <scope>NUCLEOTIDE SEQUENCE [LARGE SCALE GENOMIC DNA]</scope>
    <source>
        <strain evidence="18 19">DSM 25586</strain>
    </source>
</reference>
<dbReference type="GO" id="GO:0009098">
    <property type="term" value="P:L-leucine biosynthetic process"/>
    <property type="evidence" value="ECO:0007669"/>
    <property type="project" value="UniProtKB-UniPathway"/>
</dbReference>
<dbReference type="SUPFAM" id="SSF56752">
    <property type="entry name" value="D-aminoacid aminotransferase-like PLP-dependent enzymes"/>
    <property type="match status" value="1"/>
</dbReference>
<dbReference type="UniPathway" id="UPA00049">
    <property type="reaction ID" value="UER00062"/>
</dbReference>
<protein>
    <recommendedName>
        <fullName evidence="17">Branched-chain-amino-acid aminotransferase</fullName>
        <ecNumber evidence="17">2.6.1.42</ecNumber>
    </recommendedName>
</protein>
<dbReference type="Pfam" id="PF01063">
    <property type="entry name" value="Aminotran_4"/>
    <property type="match status" value="1"/>
</dbReference>
<comment type="cofactor">
    <cofactor evidence="1 16">
        <name>pyridoxal 5'-phosphate</name>
        <dbReference type="ChEBI" id="CHEBI:597326"/>
    </cofactor>
</comment>
<dbReference type="Gene3D" id="3.20.10.10">
    <property type="entry name" value="D-amino Acid Aminotransferase, subunit A, domain 2"/>
    <property type="match status" value="1"/>
</dbReference>
<evidence type="ECO:0000256" key="8">
    <source>
        <dbReference type="ARBA" id="ARBA00022679"/>
    </source>
</evidence>
<dbReference type="EC" id="2.6.1.42" evidence="17"/>
<comment type="catalytic activity">
    <reaction evidence="12 17">
        <text>L-isoleucine + 2-oxoglutarate = (S)-3-methyl-2-oxopentanoate + L-glutamate</text>
        <dbReference type="Rhea" id="RHEA:24801"/>
        <dbReference type="ChEBI" id="CHEBI:16810"/>
        <dbReference type="ChEBI" id="CHEBI:29985"/>
        <dbReference type="ChEBI" id="CHEBI:35146"/>
        <dbReference type="ChEBI" id="CHEBI:58045"/>
        <dbReference type="EC" id="2.6.1.42"/>
    </reaction>
</comment>
<organism evidence="18 19">
    <name type="scientific">Arthrobacter oryzae</name>
    <dbReference type="NCBI Taxonomy" id="409290"/>
    <lineage>
        <taxon>Bacteria</taxon>
        <taxon>Bacillati</taxon>
        <taxon>Actinomycetota</taxon>
        <taxon>Actinomycetes</taxon>
        <taxon>Micrococcales</taxon>
        <taxon>Micrococcaceae</taxon>
        <taxon>Arthrobacter</taxon>
    </lineage>
</organism>
<evidence type="ECO:0000256" key="1">
    <source>
        <dbReference type="ARBA" id="ARBA00001933"/>
    </source>
</evidence>
<keyword evidence="7 17" id="KW-0028">Amino-acid biosynthesis</keyword>
<dbReference type="GO" id="GO:0009097">
    <property type="term" value="P:isoleucine biosynthetic process"/>
    <property type="evidence" value="ECO:0007669"/>
    <property type="project" value="UniProtKB-UniPathway"/>
</dbReference>
<dbReference type="InterPro" id="IPR001544">
    <property type="entry name" value="Aminotrans_IV"/>
</dbReference>
<name>A0A495EB49_9MICC</name>
<comment type="pathway">
    <text evidence="2">Amino-acid biosynthesis; L-isoleucine biosynthesis; L-isoleucine from 2-oxobutanoate: step 4/4.</text>
</comment>
<dbReference type="InterPro" id="IPR018300">
    <property type="entry name" value="Aminotrans_IV_CS"/>
</dbReference>
<keyword evidence="10 17" id="KW-0100">Branched-chain amino acid biosynthesis</keyword>
<dbReference type="InterPro" id="IPR036038">
    <property type="entry name" value="Aminotransferase-like"/>
</dbReference>
<comment type="similarity">
    <text evidence="5 15">Belongs to the class-IV pyridoxal-phosphate-dependent aminotransferase family.</text>
</comment>
<evidence type="ECO:0000256" key="17">
    <source>
        <dbReference type="RuleBase" id="RU004517"/>
    </source>
</evidence>
<dbReference type="AlphaFoldDB" id="A0A495EB49"/>